<dbReference type="InterPro" id="IPR017716">
    <property type="entry name" value="S-AdoMet_deCOase_pro-enz"/>
</dbReference>
<feature type="active site" description="Proton donor; for catalytic activity" evidence="10">
    <location>
        <position position="91"/>
    </location>
</feature>
<keyword evidence="5 10" id="KW-0620">Polyamine biosynthesis</keyword>
<protein>
    <recommendedName>
        <fullName evidence="10">S-adenosylmethionine decarboxylase proenzyme</fullName>
        <shortName evidence="10">AdoMetDC</shortName>
        <shortName evidence="10">SAMDC</shortName>
        <ecNumber evidence="10">4.1.1.50</ecNumber>
    </recommendedName>
    <component>
        <recommendedName>
            <fullName evidence="10">S-adenosylmethionine decarboxylase beta chain</fullName>
        </recommendedName>
    </component>
    <component>
        <recommendedName>
            <fullName evidence="10">S-adenosylmethionine decarboxylase alpha chain</fullName>
        </recommendedName>
    </component>
</protein>
<comment type="pathway">
    <text evidence="10">Amine and polyamine biosynthesis; S-adenosylmethioninamine biosynthesis; S-adenosylmethioninamine from S-adenosyl-L-methionine: step 1/1.</text>
</comment>
<evidence type="ECO:0000256" key="4">
    <source>
        <dbReference type="ARBA" id="ARBA00023066"/>
    </source>
</evidence>
<dbReference type="InterPro" id="IPR016067">
    <property type="entry name" value="S-AdoMet_deCO2ase_core"/>
</dbReference>
<evidence type="ECO:0000256" key="3">
    <source>
        <dbReference type="ARBA" id="ARBA00022813"/>
    </source>
</evidence>
<reference evidence="11" key="1">
    <citation type="submission" date="2024-07" db="EMBL/GenBank/DDBJ databases">
        <title>Complete genome sequence of Verrucomicrobiaceae bacterium NT6N.</title>
        <authorList>
            <person name="Huang C."/>
            <person name="Takami H."/>
            <person name="Hamasaki K."/>
        </authorList>
    </citation>
    <scope>NUCLEOTIDE SEQUENCE</scope>
    <source>
        <strain evidence="11">NT6N</strain>
    </source>
</reference>
<evidence type="ECO:0000256" key="9">
    <source>
        <dbReference type="ARBA" id="ARBA00023317"/>
    </source>
</evidence>
<evidence type="ECO:0000256" key="7">
    <source>
        <dbReference type="ARBA" id="ARBA00023239"/>
    </source>
</evidence>
<keyword evidence="6 10" id="KW-0865">Zymogen</keyword>
<evidence type="ECO:0000256" key="1">
    <source>
        <dbReference type="ARBA" id="ARBA00022691"/>
    </source>
</evidence>
<comment type="function">
    <text evidence="10">Catalyzes the decarboxylation of S-adenosylmethionine to S-adenosylmethioninamine (dcAdoMet), the propylamine donor required for the synthesis of the polyamines spermine and spermidine from the diamine putrescine.</text>
</comment>
<proteinExistence type="inferred from homology"/>
<dbReference type="KEGG" id="osu:NT6N_32170"/>
<feature type="chain" id="PRO_5043066161" description="S-adenosylmethionine decarboxylase beta chain" evidence="10">
    <location>
        <begin position="1"/>
        <end position="70"/>
    </location>
</feature>
<comment type="PTM">
    <text evidence="10">Is synthesized initially as an inactive proenzyme. Formation of the active enzyme involves a self-maturation process in which the active site pyruvoyl group is generated from an internal serine residue via an autocatalytic post-translational modification. Two non-identical subunits are generated from the proenzyme in this reaction, and the pyruvate is formed at the N-terminus of the alpha chain, which is derived from the carboxyl end of the proenzyme. The post-translation cleavage follows an unusual pathway, termed non-hydrolytic serinolysis, in which the side chain hydroxyl group of the serine supplies its oxygen atom to form the C-terminus of the beta chain, while the remainder of the serine residue undergoes an oxidative deamination to produce ammonia and the pyruvoyl group blocking the N-terminus of the alpha chain.</text>
</comment>
<keyword evidence="8 10" id="KW-0704">Schiff base</keyword>
<dbReference type="GO" id="GO:0005829">
    <property type="term" value="C:cytosol"/>
    <property type="evidence" value="ECO:0007669"/>
    <property type="project" value="TreeGrafter"/>
</dbReference>
<evidence type="ECO:0000256" key="5">
    <source>
        <dbReference type="ARBA" id="ARBA00023115"/>
    </source>
</evidence>
<feature type="active site" description="Schiff-base intermediate with substrate; via pyruvic acid" evidence="10">
    <location>
        <position position="71"/>
    </location>
</feature>
<evidence type="ECO:0000256" key="8">
    <source>
        <dbReference type="ARBA" id="ARBA00023270"/>
    </source>
</evidence>
<comment type="catalytic activity">
    <reaction evidence="10">
        <text>S-adenosyl-L-methionine + H(+) = S-adenosyl 3-(methylsulfanyl)propylamine + CO2</text>
        <dbReference type="Rhea" id="RHEA:15981"/>
        <dbReference type="ChEBI" id="CHEBI:15378"/>
        <dbReference type="ChEBI" id="CHEBI:16526"/>
        <dbReference type="ChEBI" id="CHEBI:57443"/>
        <dbReference type="ChEBI" id="CHEBI:59789"/>
        <dbReference type="EC" id="4.1.1.50"/>
    </reaction>
</comment>
<dbReference type="Gene3D" id="3.30.160.750">
    <property type="match status" value="1"/>
</dbReference>
<dbReference type="InterPro" id="IPR042286">
    <property type="entry name" value="AdoMetDC_C"/>
</dbReference>
<keyword evidence="9 10" id="KW-0670">Pyruvate</keyword>
<sequence>MFPESQPSHPAPGVHYLLECADCVPALLTDLPLLKKTLEKAAKEAGATVVETVLHQFNPHGLSGVVVIAESHIAIHTWPEHGYAALDVFTCGLPEIAENITDQLLAAFNPGKHTLTRLERRPPVIETARI</sequence>
<gene>
    <name evidence="10" type="primary">speH</name>
    <name evidence="11" type="ORF">NT6N_32170</name>
</gene>
<accession>A0AAT9FQK8</accession>
<comment type="similarity">
    <text evidence="10">Belongs to the prokaryotic AdoMetDC family. Type 1 subfamily.</text>
</comment>
<evidence type="ECO:0000313" key="11">
    <source>
        <dbReference type="EMBL" id="BDS08177.1"/>
    </source>
</evidence>
<name>A0AAT9FQK8_9BACT</name>
<dbReference type="Pfam" id="PF02675">
    <property type="entry name" value="AdoMet_dc"/>
    <property type="match status" value="1"/>
</dbReference>
<evidence type="ECO:0000256" key="10">
    <source>
        <dbReference type="HAMAP-Rule" id="MF_00464"/>
    </source>
</evidence>
<dbReference type="EC" id="4.1.1.50" evidence="10"/>
<dbReference type="Gene3D" id="3.30.360.110">
    <property type="entry name" value="S-adenosylmethionine decarboxylase domain"/>
    <property type="match status" value="1"/>
</dbReference>
<dbReference type="InterPro" id="IPR042284">
    <property type="entry name" value="AdoMetDC_N"/>
</dbReference>
<feature type="site" description="Cleavage (non-hydrolytic); by autolysis" evidence="10">
    <location>
        <begin position="70"/>
        <end position="71"/>
    </location>
</feature>
<feature type="modified residue" description="Pyruvic acid (Ser); by autocatalysis" evidence="10">
    <location>
        <position position="71"/>
    </location>
</feature>
<evidence type="ECO:0000256" key="2">
    <source>
        <dbReference type="ARBA" id="ARBA00022793"/>
    </source>
</evidence>
<organism evidence="11">
    <name type="scientific">Oceaniferula spumae</name>
    <dbReference type="NCBI Taxonomy" id="2979115"/>
    <lineage>
        <taxon>Bacteria</taxon>
        <taxon>Pseudomonadati</taxon>
        <taxon>Verrucomicrobiota</taxon>
        <taxon>Verrucomicrobiia</taxon>
        <taxon>Verrucomicrobiales</taxon>
        <taxon>Verrucomicrobiaceae</taxon>
        <taxon>Oceaniferula</taxon>
    </lineage>
</organism>
<dbReference type="NCBIfam" id="TIGR03330">
    <property type="entry name" value="SAM_DCase_Bsu"/>
    <property type="match status" value="1"/>
</dbReference>
<dbReference type="GO" id="GO:0008295">
    <property type="term" value="P:spermidine biosynthetic process"/>
    <property type="evidence" value="ECO:0007669"/>
    <property type="project" value="UniProtKB-UniRule"/>
</dbReference>
<keyword evidence="3 10" id="KW-0068">Autocatalytic cleavage</keyword>
<dbReference type="HAMAP" id="MF_00464">
    <property type="entry name" value="AdoMetDC_1"/>
    <property type="match status" value="1"/>
</dbReference>
<feature type="chain" id="PRO_5043066163" description="S-adenosylmethionine decarboxylase alpha chain" evidence="10">
    <location>
        <begin position="71"/>
        <end position="130"/>
    </location>
</feature>
<comment type="subunit">
    <text evidence="10">Heterotetramer of two alpha and two beta chains arranged as a dimer of alpha/beta heterodimers.</text>
</comment>
<feature type="active site" description="Proton acceptor; for processing activity" evidence="10">
    <location>
        <position position="76"/>
    </location>
</feature>
<comment type="cofactor">
    <cofactor evidence="10">
        <name>pyruvate</name>
        <dbReference type="ChEBI" id="CHEBI:15361"/>
    </cofactor>
    <text evidence="10">Binds 1 pyruvoyl group covalently per subunit.</text>
</comment>
<dbReference type="PANTHER" id="PTHR33866">
    <property type="entry name" value="S-ADENOSYLMETHIONINE DECARBOXYLASE PROENZYME"/>
    <property type="match status" value="1"/>
</dbReference>
<dbReference type="PANTHER" id="PTHR33866:SF2">
    <property type="entry name" value="S-ADENOSYLMETHIONINE DECARBOXYLASE PROENZYME"/>
    <property type="match status" value="1"/>
</dbReference>
<dbReference type="EMBL" id="AP026866">
    <property type="protein sequence ID" value="BDS08177.1"/>
    <property type="molecule type" value="Genomic_DNA"/>
</dbReference>
<keyword evidence="4 10" id="KW-0745">Spermidine biosynthesis</keyword>
<dbReference type="GO" id="GO:0004014">
    <property type="term" value="F:adenosylmethionine decarboxylase activity"/>
    <property type="evidence" value="ECO:0007669"/>
    <property type="project" value="UniProtKB-UniRule"/>
</dbReference>
<keyword evidence="7 10" id="KW-0456">Lyase</keyword>
<evidence type="ECO:0000256" key="6">
    <source>
        <dbReference type="ARBA" id="ARBA00023145"/>
    </source>
</evidence>
<keyword evidence="2 10" id="KW-0210">Decarboxylase</keyword>
<dbReference type="InterPro" id="IPR003826">
    <property type="entry name" value="AdoMetDC_fam_prok"/>
</dbReference>
<keyword evidence="1 10" id="KW-0949">S-adenosyl-L-methionine</keyword>
<dbReference type="SUPFAM" id="SSF56276">
    <property type="entry name" value="S-adenosylmethionine decarboxylase"/>
    <property type="match status" value="1"/>
</dbReference>
<dbReference type="AlphaFoldDB" id="A0AAT9FQK8"/>